<dbReference type="RefSeq" id="WP_259621899.1">
    <property type="nucleotide sequence ID" value="NZ_JANYMP010000002.1"/>
</dbReference>
<evidence type="ECO:0000313" key="2">
    <source>
        <dbReference type="Proteomes" id="UP001141259"/>
    </source>
</evidence>
<reference evidence="1" key="1">
    <citation type="submission" date="2022-08" db="EMBL/GenBank/DDBJ databases">
        <authorList>
            <person name="Tistechok S."/>
            <person name="Samborskyy M."/>
            <person name="Roman I."/>
        </authorList>
    </citation>
    <scope>NUCLEOTIDE SEQUENCE</scope>
    <source>
        <strain evidence="1">DSM 103496</strain>
    </source>
</reference>
<dbReference type="EMBL" id="JANYMP010000002">
    <property type="protein sequence ID" value="MCS7476400.1"/>
    <property type="molecule type" value="Genomic_DNA"/>
</dbReference>
<evidence type="ECO:0000313" key="1">
    <source>
        <dbReference type="EMBL" id="MCS7476400.1"/>
    </source>
</evidence>
<name>A0A9X3AEW4_9PSEU</name>
<dbReference type="AlphaFoldDB" id="A0A9X3AEW4"/>
<sequence>MELVPQHRALLGVDVVGSAANPGYHLAAVHRTVDDVLDRALASSDIEPSEVLDREMTGDGALLTLPSERLGVLLDLAHDMEDTLAERNRWQKPEVRLRIAVEVGPVGDEPGLYAAKVTLSRLLDSSAFKGIFVRCLEEQGADGANTALIISDHALRTAFSGNHTRTVRQREFTPLSVQDKEYASTAWIRIPGFDAGAATSSPPTPEHRERGRVVNLVNGTMKGIQAETVYGGITFGTAPR</sequence>
<keyword evidence="2" id="KW-1185">Reference proteome</keyword>
<gene>
    <name evidence="1" type="ORF">NZH93_06010</name>
</gene>
<organism evidence="1 2">
    <name type="scientific">Umezawaea endophytica</name>
    <dbReference type="NCBI Taxonomy" id="1654476"/>
    <lineage>
        <taxon>Bacteria</taxon>
        <taxon>Bacillati</taxon>
        <taxon>Actinomycetota</taxon>
        <taxon>Actinomycetes</taxon>
        <taxon>Pseudonocardiales</taxon>
        <taxon>Pseudonocardiaceae</taxon>
        <taxon>Umezawaea</taxon>
    </lineage>
</organism>
<proteinExistence type="predicted"/>
<protein>
    <submittedName>
        <fullName evidence="1">Uncharacterized protein</fullName>
    </submittedName>
</protein>
<comment type="caution">
    <text evidence="1">The sequence shown here is derived from an EMBL/GenBank/DDBJ whole genome shotgun (WGS) entry which is preliminary data.</text>
</comment>
<dbReference type="Proteomes" id="UP001141259">
    <property type="component" value="Unassembled WGS sequence"/>
</dbReference>
<accession>A0A9X3AEW4</accession>